<evidence type="ECO:0000313" key="2">
    <source>
        <dbReference type="EMBL" id="KAK6540797.1"/>
    </source>
</evidence>
<gene>
    <name evidence="2" type="ORF">TWF694_008187</name>
</gene>
<keyword evidence="3" id="KW-1185">Reference proteome</keyword>
<keyword evidence="1" id="KW-0175">Coiled coil</keyword>
<sequence length="664" mass="75366">MSMVVHPDVAYPRYPRPIKLDPPNPSPPNIILPLELNTHEDSYVDMHMVALVDPGVSKSKGRYFKPRNHNLTTPQAIALLLTTQPGEDVAVNVQQLLRETLITFVRSDKLAEFPPRSVYALKRGRHSETLRNIFLQTRANFNLRSQTARSKALHSIMPDILKACLPKVLHRVEKLRIAMHTTDSEGTKKRRMVDEKWNTSQKIQDCVFHPYWLARDPARSDRFADAISQKLGYSGCNPDWDIADWLQQLGKNIVAFDTNGPTGIQKFADGFMYGIDEDEEEVGHSVGVLNSEDQENAKSLNGQQQGLDMEGEYYNALMDIVFSCAALIRAPDVEIVVRNAVILKRIMKVGDYVLAAKKILETVHRRKADLRVVEIPNERRVSAVFPKDAQRMLELFCHINERGEKDKACDSITLNIAYPLAKENAFPSTRKPYGDFKRIKFTIHPAVALAIHLGTQPRGNPKLLMRVQLGTTKAICYWCEAWLSLFGEISNLRFFPYGCSGKRCRGWRFPVQNKNTPEAIVKSNALMKTVAAHHTEEILEKTSHIKSFGPTGKMTFAKVNKSSTEKTERSKNVPVLWDIMGLLYENGSDNEENGVFACHSPENSERRLAEKDADAEEVENVKEFNKAVEEYEELKTELKRKEEETQAANQRFKVGLAMLDYTGR</sequence>
<dbReference type="Proteomes" id="UP001365542">
    <property type="component" value="Unassembled WGS sequence"/>
</dbReference>
<feature type="coiled-coil region" evidence="1">
    <location>
        <begin position="621"/>
        <end position="651"/>
    </location>
</feature>
<accession>A0AAV9XFE4</accession>
<evidence type="ECO:0000313" key="3">
    <source>
        <dbReference type="Proteomes" id="UP001365542"/>
    </source>
</evidence>
<dbReference type="EMBL" id="JAVHJO010000004">
    <property type="protein sequence ID" value="KAK6540797.1"/>
    <property type="molecule type" value="Genomic_DNA"/>
</dbReference>
<proteinExistence type="predicted"/>
<comment type="caution">
    <text evidence="2">The sequence shown here is derived from an EMBL/GenBank/DDBJ whole genome shotgun (WGS) entry which is preliminary data.</text>
</comment>
<dbReference type="AlphaFoldDB" id="A0AAV9XFE4"/>
<protein>
    <submittedName>
        <fullName evidence="2">Uncharacterized protein</fullName>
    </submittedName>
</protein>
<name>A0AAV9XFE4_9PEZI</name>
<reference evidence="2 3" key="1">
    <citation type="submission" date="2019-10" db="EMBL/GenBank/DDBJ databases">
        <authorList>
            <person name="Palmer J.M."/>
        </authorList>
    </citation>
    <scope>NUCLEOTIDE SEQUENCE [LARGE SCALE GENOMIC DNA]</scope>
    <source>
        <strain evidence="2 3">TWF694</strain>
    </source>
</reference>
<organism evidence="2 3">
    <name type="scientific">Orbilia ellipsospora</name>
    <dbReference type="NCBI Taxonomy" id="2528407"/>
    <lineage>
        <taxon>Eukaryota</taxon>
        <taxon>Fungi</taxon>
        <taxon>Dikarya</taxon>
        <taxon>Ascomycota</taxon>
        <taxon>Pezizomycotina</taxon>
        <taxon>Orbiliomycetes</taxon>
        <taxon>Orbiliales</taxon>
        <taxon>Orbiliaceae</taxon>
        <taxon>Orbilia</taxon>
    </lineage>
</organism>
<evidence type="ECO:0000256" key="1">
    <source>
        <dbReference type="SAM" id="Coils"/>
    </source>
</evidence>